<comment type="caution">
    <text evidence="2">The sequence shown here is derived from an EMBL/GenBank/DDBJ whole genome shotgun (WGS) entry which is preliminary data.</text>
</comment>
<organism evidence="2 3">
    <name type="scientific">Actinoplanes lutulentus</name>
    <dbReference type="NCBI Taxonomy" id="1287878"/>
    <lineage>
        <taxon>Bacteria</taxon>
        <taxon>Bacillati</taxon>
        <taxon>Actinomycetota</taxon>
        <taxon>Actinomycetes</taxon>
        <taxon>Micromonosporales</taxon>
        <taxon>Micromonosporaceae</taxon>
        <taxon>Actinoplanes</taxon>
    </lineage>
</organism>
<dbReference type="RefSeq" id="WP_111647674.1">
    <property type="nucleotide sequence ID" value="NZ_JACHWI010000003.1"/>
</dbReference>
<proteinExistence type="predicted"/>
<dbReference type="InterPro" id="IPR005302">
    <property type="entry name" value="MoCF_Sase_C"/>
</dbReference>
<name>A0A327ZN07_9ACTN</name>
<gene>
    <name evidence="2" type="ORF">B0I29_102349</name>
</gene>
<dbReference type="OrthoDB" id="192945at2"/>
<dbReference type="InterPro" id="IPR011037">
    <property type="entry name" value="Pyrv_Knase-like_insert_dom_sf"/>
</dbReference>
<dbReference type="GO" id="GO:0030151">
    <property type="term" value="F:molybdenum ion binding"/>
    <property type="evidence" value="ECO:0007669"/>
    <property type="project" value="InterPro"/>
</dbReference>
<dbReference type="PROSITE" id="PS51340">
    <property type="entry name" value="MOSC"/>
    <property type="match status" value="1"/>
</dbReference>
<dbReference type="EMBL" id="QLMJ01000002">
    <property type="protein sequence ID" value="RAK42524.1"/>
    <property type="molecule type" value="Genomic_DNA"/>
</dbReference>
<dbReference type="GO" id="GO:0030170">
    <property type="term" value="F:pyridoxal phosphate binding"/>
    <property type="evidence" value="ECO:0007669"/>
    <property type="project" value="InterPro"/>
</dbReference>
<dbReference type="GO" id="GO:0003824">
    <property type="term" value="F:catalytic activity"/>
    <property type="evidence" value="ECO:0007669"/>
    <property type="project" value="InterPro"/>
</dbReference>
<dbReference type="AlphaFoldDB" id="A0A327ZN07"/>
<sequence>MPEIVELLASSRHRFEGRPADGPAPAPDGELTREIHVRAGLGIVGDRYFNHPAHKDASVTVIARESLPPGAGLTEVRRNILVAGIAVDDLVGSVLSLDSGDGPVLLRVRRPANPCAWMDVTIGPGAFRALRGKGGIRCVPLNDGVLRVGPVTASVLLDQKAEPDQKGQTSAG</sequence>
<protein>
    <recommendedName>
        <fullName evidence="1">MOSC domain-containing protein</fullName>
    </recommendedName>
</protein>
<accession>A0A327ZN07</accession>
<feature type="domain" description="MOSC" evidence="1">
    <location>
        <begin position="29"/>
        <end position="154"/>
    </location>
</feature>
<dbReference type="SUPFAM" id="SSF50800">
    <property type="entry name" value="PK beta-barrel domain-like"/>
    <property type="match status" value="1"/>
</dbReference>
<reference evidence="2 3" key="1">
    <citation type="submission" date="2018-06" db="EMBL/GenBank/DDBJ databases">
        <title>Genomic Encyclopedia of Type Strains, Phase III (KMG-III): the genomes of soil and plant-associated and newly described type strains.</title>
        <authorList>
            <person name="Whitman W."/>
        </authorList>
    </citation>
    <scope>NUCLEOTIDE SEQUENCE [LARGE SCALE GENOMIC DNA]</scope>
    <source>
        <strain evidence="2 3">CGMCC 4.7090</strain>
    </source>
</reference>
<evidence type="ECO:0000313" key="3">
    <source>
        <dbReference type="Proteomes" id="UP000249341"/>
    </source>
</evidence>
<keyword evidence="3" id="KW-1185">Reference proteome</keyword>
<evidence type="ECO:0000313" key="2">
    <source>
        <dbReference type="EMBL" id="RAK42524.1"/>
    </source>
</evidence>
<dbReference type="Gene3D" id="2.40.33.20">
    <property type="entry name" value="PK beta-barrel domain-like"/>
    <property type="match status" value="1"/>
</dbReference>
<dbReference type="Proteomes" id="UP000249341">
    <property type="component" value="Unassembled WGS sequence"/>
</dbReference>
<evidence type="ECO:0000259" key="1">
    <source>
        <dbReference type="PROSITE" id="PS51340"/>
    </source>
</evidence>